<dbReference type="AlphaFoldDB" id="A7RYA1"/>
<protein>
    <submittedName>
        <fullName evidence="2">Uncharacterized protein</fullName>
    </submittedName>
</protein>
<accession>A7RYA1</accession>
<dbReference type="HOGENOM" id="CLU_000134_18_1_1"/>
<dbReference type="PRINTS" id="PR01415">
    <property type="entry name" value="ANKYRIN"/>
</dbReference>
<dbReference type="STRING" id="45351.A7RYA1"/>
<name>A7RYA1_NEMVE</name>
<dbReference type="PANTHER" id="PTHR46899">
    <property type="entry name" value="PROTEIN PHOSPHATASE 1 REGULATORY SUBUNIT 27"/>
    <property type="match status" value="1"/>
</dbReference>
<proteinExistence type="predicted"/>
<dbReference type="SMART" id="SM00248">
    <property type="entry name" value="ANK"/>
    <property type="match status" value="3"/>
</dbReference>
<gene>
    <name evidence="2" type="ORF">NEMVEDRAFT_v1g97371</name>
</gene>
<dbReference type="InterPro" id="IPR053080">
    <property type="entry name" value="PP1_regulatory_subunit_27"/>
</dbReference>
<feature type="repeat" description="ANK" evidence="1">
    <location>
        <begin position="102"/>
        <end position="134"/>
    </location>
</feature>
<feature type="non-terminal residue" evidence="2">
    <location>
        <position position="135"/>
    </location>
</feature>
<dbReference type="PANTHER" id="PTHR46899:SF3">
    <property type="entry name" value="PROTEIN PHOSPHATASE 1 REGULATORY SUBUNIT 27"/>
    <property type="match status" value="1"/>
</dbReference>
<dbReference type="PROSITE" id="PS50088">
    <property type="entry name" value="ANK_REPEAT"/>
    <property type="match status" value="3"/>
</dbReference>
<evidence type="ECO:0000313" key="3">
    <source>
        <dbReference type="Proteomes" id="UP000001593"/>
    </source>
</evidence>
<dbReference type="InParanoid" id="A7RYA1"/>
<dbReference type="eggNOG" id="KOG4177">
    <property type="taxonomic scope" value="Eukaryota"/>
</dbReference>
<dbReference type="Gene3D" id="1.25.40.20">
    <property type="entry name" value="Ankyrin repeat-containing domain"/>
    <property type="match status" value="2"/>
</dbReference>
<reference evidence="2 3" key="1">
    <citation type="journal article" date="2007" name="Science">
        <title>Sea anemone genome reveals ancestral eumetazoan gene repertoire and genomic organization.</title>
        <authorList>
            <person name="Putnam N.H."/>
            <person name="Srivastava M."/>
            <person name="Hellsten U."/>
            <person name="Dirks B."/>
            <person name="Chapman J."/>
            <person name="Salamov A."/>
            <person name="Terry A."/>
            <person name="Shapiro H."/>
            <person name="Lindquist E."/>
            <person name="Kapitonov V.V."/>
            <person name="Jurka J."/>
            <person name="Genikhovich G."/>
            <person name="Grigoriev I.V."/>
            <person name="Lucas S.M."/>
            <person name="Steele R.E."/>
            <person name="Finnerty J.R."/>
            <person name="Technau U."/>
            <person name="Martindale M.Q."/>
            <person name="Rokhsar D.S."/>
        </authorList>
    </citation>
    <scope>NUCLEOTIDE SEQUENCE [LARGE SCALE GENOMIC DNA]</scope>
    <source>
        <strain evidence="3">CH2 X CH6</strain>
    </source>
</reference>
<keyword evidence="3" id="KW-1185">Reference proteome</keyword>
<evidence type="ECO:0000313" key="2">
    <source>
        <dbReference type="EMBL" id="EDO43663.1"/>
    </source>
</evidence>
<dbReference type="PROSITE" id="PS50297">
    <property type="entry name" value="ANK_REP_REGION"/>
    <property type="match status" value="3"/>
</dbReference>
<dbReference type="Proteomes" id="UP000001593">
    <property type="component" value="Unassembled WGS sequence"/>
</dbReference>
<organism evidence="2 3">
    <name type="scientific">Nematostella vectensis</name>
    <name type="common">Starlet sea anemone</name>
    <dbReference type="NCBI Taxonomy" id="45351"/>
    <lineage>
        <taxon>Eukaryota</taxon>
        <taxon>Metazoa</taxon>
        <taxon>Cnidaria</taxon>
        <taxon>Anthozoa</taxon>
        <taxon>Hexacorallia</taxon>
        <taxon>Actiniaria</taxon>
        <taxon>Edwardsiidae</taxon>
        <taxon>Nematostella</taxon>
    </lineage>
</organism>
<evidence type="ECO:0000256" key="1">
    <source>
        <dbReference type="PROSITE-ProRule" id="PRU00023"/>
    </source>
</evidence>
<feature type="repeat" description="ANK" evidence="1">
    <location>
        <begin position="69"/>
        <end position="101"/>
    </location>
</feature>
<dbReference type="SUPFAM" id="SSF48403">
    <property type="entry name" value="Ankyrin repeat"/>
    <property type="match status" value="1"/>
</dbReference>
<dbReference type="EMBL" id="DS469552">
    <property type="protein sequence ID" value="EDO43663.1"/>
    <property type="molecule type" value="Genomic_DNA"/>
</dbReference>
<keyword evidence="1" id="KW-0040">ANK repeat</keyword>
<dbReference type="InterPro" id="IPR036770">
    <property type="entry name" value="Ankyrin_rpt-contain_sf"/>
</dbReference>
<dbReference type="InterPro" id="IPR002110">
    <property type="entry name" value="Ankyrin_rpt"/>
</dbReference>
<dbReference type="Pfam" id="PF12796">
    <property type="entry name" value="Ank_2"/>
    <property type="match status" value="2"/>
</dbReference>
<feature type="repeat" description="ANK" evidence="1">
    <location>
        <begin position="11"/>
        <end position="43"/>
    </location>
</feature>
<dbReference type="PhylomeDB" id="A7RYA1"/>
<dbReference type="OMA" id="CWKSSIA"/>
<sequence length="135" mass="14538">QTVDVNGKDKHGRTALHLAAMDNNQLLAEMLFQHGADTRSTSNQGMMPLDCASEDEMTVSVDINRAGPNGLTPLHRAAIEGSHECLQLLIDQGADVNLQDEHGWLPLHDAVYHGNANCVLTLIEAGTDVSAKTNE</sequence>
<feature type="non-terminal residue" evidence="2">
    <location>
        <position position="1"/>
    </location>
</feature>